<dbReference type="PANTHER" id="PTHR30272:SF1">
    <property type="entry name" value="3-HYDROXYACYL-[ACYL-CARRIER-PROTEIN] DEHYDRATASE"/>
    <property type="match status" value="1"/>
</dbReference>
<dbReference type="GO" id="GO:0016829">
    <property type="term" value="F:lyase activity"/>
    <property type="evidence" value="ECO:0007669"/>
    <property type="project" value="UniProtKB-KW"/>
</dbReference>
<sequence length="283" mass="30660">MSGYFDFTFSQSVGVGNMIGAINSTAVVELDFRGDDPVFAGHYPDYPVVPASLLTELCCDMVAAHRGLPSLMQCGWQIARSKFGQGIRPGDRIRFAAVHGDDRSKISVTRGDEQVATLRFERVQGLAQQLDAPNPAPQMHPAFDYLPQRYPLLAIDLVGQDSATDRGVARKFVSYSDYCFRKLDRAETARYPVGGVIEGIEQAAASLLAQRWDMADPGHVILVAGLDGIHLNGVAMAGEVIDFVTRIETLTDTLAILSGQARVGDRSITSVAKIYVVRLAVAS</sequence>
<name>A0A2C9CUI9_9RHOB</name>
<keyword evidence="1" id="KW-0456">Lyase</keyword>
<dbReference type="SUPFAM" id="SSF54637">
    <property type="entry name" value="Thioesterase/thiol ester dehydrase-isomerase"/>
    <property type="match status" value="2"/>
</dbReference>
<dbReference type="AlphaFoldDB" id="A0A2C9CUI9"/>
<dbReference type="Gene3D" id="3.10.129.10">
    <property type="entry name" value="Hotdog Thioesterase"/>
    <property type="match status" value="2"/>
</dbReference>
<protein>
    <submittedName>
        <fullName evidence="3">3-hydroxymyristoyl/3-hydroxydecanoyl-(Acyl carrier protein) dehydratase</fullName>
    </submittedName>
</protein>
<evidence type="ECO:0000259" key="2">
    <source>
        <dbReference type="Pfam" id="PF22818"/>
    </source>
</evidence>
<dbReference type="OrthoDB" id="9812462at2"/>
<evidence type="ECO:0000313" key="3">
    <source>
        <dbReference type="EMBL" id="SOH94984.1"/>
    </source>
</evidence>
<reference evidence="4" key="1">
    <citation type="submission" date="2017-09" db="EMBL/GenBank/DDBJ databases">
        <authorList>
            <person name="Varghese N."/>
            <person name="Submissions S."/>
        </authorList>
    </citation>
    <scope>NUCLEOTIDE SEQUENCE [LARGE SCALE GENOMIC DNA]</scope>
    <source>
        <strain evidence="4">C7</strain>
    </source>
</reference>
<gene>
    <name evidence="3" type="ORF">SAMN06273572_1075</name>
</gene>
<keyword evidence="4" id="KW-1185">Reference proteome</keyword>
<organism evidence="3 4">
    <name type="scientific">Pontivivens marinum</name>
    <dbReference type="NCBI Taxonomy" id="1690039"/>
    <lineage>
        <taxon>Bacteria</taxon>
        <taxon>Pseudomonadati</taxon>
        <taxon>Pseudomonadota</taxon>
        <taxon>Alphaproteobacteria</taxon>
        <taxon>Rhodobacterales</taxon>
        <taxon>Paracoccaceae</taxon>
        <taxon>Pontivivens</taxon>
    </lineage>
</organism>
<dbReference type="InterPro" id="IPR013114">
    <property type="entry name" value="FabA_FabZ"/>
</dbReference>
<dbReference type="Pfam" id="PF22818">
    <property type="entry name" value="ApeI-like"/>
    <property type="match status" value="1"/>
</dbReference>
<dbReference type="InterPro" id="IPR029069">
    <property type="entry name" value="HotDog_dom_sf"/>
</dbReference>
<dbReference type="RefSeq" id="WP_097931081.1">
    <property type="nucleotide sequence ID" value="NZ_OCTN01000007.1"/>
</dbReference>
<feature type="domain" description="ApeI dehydratase-like" evidence="2">
    <location>
        <begin position="24"/>
        <end position="112"/>
    </location>
</feature>
<dbReference type="Proteomes" id="UP000220034">
    <property type="component" value="Unassembled WGS sequence"/>
</dbReference>
<evidence type="ECO:0000313" key="4">
    <source>
        <dbReference type="Proteomes" id="UP000220034"/>
    </source>
</evidence>
<dbReference type="EMBL" id="OCTN01000007">
    <property type="protein sequence ID" value="SOH94984.1"/>
    <property type="molecule type" value="Genomic_DNA"/>
</dbReference>
<evidence type="ECO:0000256" key="1">
    <source>
        <dbReference type="ARBA" id="ARBA00023239"/>
    </source>
</evidence>
<dbReference type="InterPro" id="IPR054545">
    <property type="entry name" value="ApeI-like"/>
</dbReference>
<dbReference type="PANTHER" id="PTHR30272">
    <property type="entry name" value="3-HYDROXYACYL-[ACYL-CARRIER-PROTEIN] DEHYDRATASE"/>
    <property type="match status" value="1"/>
</dbReference>
<proteinExistence type="predicted"/>
<accession>A0A2C9CUI9</accession>